<dbReference type="STRING" id="4155.A0A022PXG8"/>
<name>A0A022PXG8_ERYGU</name>
<keyword evidence="6" id="KW-1185">Reference proteome</keyword>
<organism evidence="5 6">
    <name type="scientific">Erythranthe guttata</name>
    <name type="common">Yellow monkey flower</name>
    <name type="synonym">Mimulus guttatus</name>
    <dbReference type="NCBI Taxonomy" id="4155"/>
    <lineage>
        <taxon>Eukaryota</taxon>
        <taxon>Viridiplantae</taxon>
        <taxon>Streptophyta</taxon>
        <taxon>Embryophyta</taxon>
        <taxon>Tracheophyta</taxon>
        <taxon>Spermatophyta</taxon>
        <taxon>Magnoliopsida</taxon>
        <taxon>eudicotyledons</taxon>
        <taxon>Gunneridae</taxon>
        <taxon>Pentapetalae</taxon>
        <taxon>asterids</taxon>
        <taxon>lamiids</taxon>
        <taxon>Lamiales</taxon>
        <taxon>Phrymaceae</taxon>
        <taxon>Erythranthe</taxon>
    </lineage>
</organism>
<accession>A0A022PXG8</accession>
<keyword evidence="2" id="KW-0689">Ribosomal protein</keyword>
<evidence type="ECO:0000256" key="1">
    <source>
        <dbReference type="ARBA" id="ARBA00007151"/>
    </source>
</evidence>
<dbReference type="SUPFAM" id="SSF47973">
    <property type="entry name" value="Ribosomal protein S7"/>
    <property type="match status" value="1"/>
</dbReference>
<dbReference type="Gene3D" id="1.10.455.10">
    <property type="entry name" value="Ribosomal protein S7 domain"/>
    <property type="match status" value="1"/>
</dbReference>
<keyword evidence="3" id="KW-0687">Ribonucleoprotein</keyword>
<protein>
    <recommendedName>
        <fullName evidence="4">Small ribosomal subunit protein uS7 domain-containing protein</fullName>
    </recommendedName>
</protein>
<evidence type="ECO:0000313" key="6">
    <source>
        <dbReference type="Proteomes" id="UP000030748"/>
    </source>
</evidence>
<proteinExistence type="inferred from homology"/>
<dbReference type="eggNOG" id="KOG3291">
    <property type="taxonomic scope" value="Eukaryota"/>
</dbReference>
<dbReference type="AlphaFoldDB" id="A0A022PXG8"/>
<comment type="similarity">
    <text evidence="1">Belongs to the universal ribosomal protein uS7 family.</text>
</comment>
<dbReference type="Pfam" id="PF00177">
    <property type="entry name" value="Ribosomal_S7"/>
    <property type="match status" value="1"/>
</dbReference>
<dbReference type="GO" id="GO:1990904">
    <property type="term" value="C:ribonucleoprotein complex"/>
    <property type="evidence" value="ECO:0007669"/>
    <property type="project" value="UniProtKB-KW"/>
</dbReference>
<dbReference type="InterPro" id="IPR036823">
    <property type="entry name" value="Ribosomal_uS7_dom_sf"/>
</dbReference>
<dbReference type="EMBL" id="KI632289">
    <property type="protein sequence ID" value="EYU19518.1"/>
    <property type="molecule type" value="Genomic_DNA"/>
</dbReference>
<feature type="domain" description="Small ribosomal subunit protein uS7" evidence="4">
    <location>
        <begin position="40"/>
        <end position="80"/>
    </location>
</feature>
<evidence type="ECO:0000313" key="5">
    <source>
        <dbReference type="EMBL" id="EYU19518.1"/>
    </source>
</evidence>
<evidence type="ECO:0000256" key="3">
    <source>
        <dbReference type="ARBA" id="ARBA00023274"/>
    </source>
</evidence>
<evidence type="ECO:0000259" key="4">
    <source>
        <dbReference type="Pfam" id="PF00177"/>
    </source>
</evidence>
<dbReference type="Proteomes" id="UP000030748">
    <property type="component" value="Unassembled WGS sequence"/>
</dbReference>
<evidence type="ECO:0000256" key="2">
    <source>
        <dbReference type="ARBA" id="ARBA00022980"/>
    </source>
</evidence>
<gene>
    <name evidence="5" type="ORF">MIMGU_mgv1a022537mg</name>
</gene>
<dbReference type="GO" id="GO:0005840">
    <property type="term" value="C:ribosome"/>
    <property type="evidence" value="ECO:0007669"/>
    <property type="project" value="UniProtKB-KW"/>
</dbReference>
<dbReference type="InterPro" id="IPR023798">
    <property type="entry name" value="Ribosomal_uS7_dom"/>
</dbReference>
<sequence>MDYRGISNKKSLSGCSIEEEEGRIQLVLRSKLPTHIQAHTPNGLVNRILKHGKKSLAYEIIYRAMKKIQQKTETNPSSYIASSA</sequence>
<reference evidence="5 6" key="1">
    <citation type="journal article" date="2013" name="Proc. Natl. Acad. Sci. U.S.A.">
        <title>Fine-scale variation in meiotic recombination in Mimulus inferred from population shotgun sequencing.</title>
        <authorList>
            <person name="Hellsten U."/>
            <person name="Wright K.M."/>
            <person name="Jenkins J."/>
            <person name="Shu S."/>
            <person name="Yuan Y."/>
            <person name="Wessler S.R."/>
            <person name="Schmutz J."/>
            <person name="Willis J.H."/>
            <person name="Rokhsar D.S."/>
        </authorList>
    </citation>
    <scope>NUCLEOTIDE SEQUENCE [LARGE SCALE GENOMIC DNA]</scope>
    <source>
        <strain evidence="6">cv. DUN x IM62</strain>
    </source>
</reference>